<dbReference type="EMBL" id="JBEAFC010000009">
    <property type="protein sequence ID" value="KAL1542218.1"/>
    <property type="molecule type" value="Genomic_DNA"/>
</dbReference>
<proteinExistence type="predicted"/>
<protein>
    <submittedName>
        <fullName evidence="1">Geranylgeranyl transferase type-1 subunit beta-like</fullName>
    </submittedName>
</protein>
<reference evidence="1 2" key="1">
    <citation type="submission" date="2024-06" db="EMBL/GenBank/DDBJ databases">
        <title>A chromosome level genome sequence of Diviner's sage (Salvia divinorum).</title>
        <authorList>
            <person name="Ford S.A."/>
            <person name="Ro D.-K."/>
            <person name="Ness R.W."/>
            <person name="Phillips M.A."/>
        </authorList>
    </citation>
    <scope>NUCLEOTIDE SEQUENCE [LARGE SCALE GENOMIC DNA]</scope>
    <source>
        <strain evidence="1">SAF-2024a</strain>
        <tissue evidence="1">Leaf</tissue>
    </source>
</reference>
<name>A0ABD1GDM4_SALDI</name>
<accession>A0ABD1GDM4</accession>
<dbReference type="Proteomes" id="UP001567538">
    <property type="component" value="Unassembled WGS sequence"/>
</dbReference>
<keyword evidence="2" id="KW-1185">Reference proteome</keyword>
<comment type="caution">
    <text evidence="1">The sequence shown here is derived from an EMBL/GenBank/DDBJ whole genome shotgun (WGS) entry which is preliminary data.</text>
</comment>
<evidence type="ECO:0000313" key="1">
    <source>
        <dbReference type="EMBL" id="KAL1542218.1"/>
    </source>
</evidence>
<sequence>MEDEELWDFDSESLSFEKDRHILYLEMMYQLLPAPIKAKRSTASLSPTSSSPASTSSALSIEYLLFPQFYFQFTPLSSPL</sequence>
<dbReference type="AlphaFoldDB" id="A0ABD1GDM4"/>
<gene>
    <name evidence="1" type="ORF">AAHA92_26344</name>
</gene>
<evidence type="ECO:0000313" key="2">
    <source>
        <dbReference type="Proteomes" id="UP001567538"/>
    </source>
</evidence>
<organism evidence="1 2">
    <name type="scientific">Salvia divinorum</name>
    <name type="common">Maria pastora</name>
    <name type="synonym">Diviner's sage</name>
    <dbReference type="NCBI Taxonomy" id="28513"/>
    <lineage>
        <taxon>Eukaryota</taxon>
        <taxon>Viridiplantae</taxon>
        <taxon>Streptophyta</taxon>
        <taxon>Embryophyta</taxon>
        <taxon>Tracheophyta</taxon>
        <taxon>Spermatophyta</taxon>
        <taxon>Magnoliopsida</taxon>
        <taxon>eudicotyledons</taxon>
        <taxon>Gunneridae</taxon>
        <taxon>Pentapetalae</taxon>
        <taxon>asterids</taxon>
        <taxon>lamiids</taxon>
        <taxon>Lamiales</taxon>
        <taxon>Lamiaceae</taxon>
        <taxon>Nepetoideae</taxon>
        <taxon>Mentheae</taxon>
        <taxon>Salviinae</taxon>
        <taxon>Salvia</taxon>
        <taxon>Salvia subgen. Calosphace</taxon>
    </lineage>
</organism>